<name>A0ABW7YJB6_9ACTN</name>
<reference evidence="1 2" key="1">
    <citation type="submission" date="2024-10" db="EMBL/GenBank/DDBJ databases">
        <title>The Natural Products Discovery Center: Release of the First 8490 Sequenced Strains for Exploring Actinobacteria Biosynthetic Diversity.</title>
        <authorList>
            <person name="Kalkreuter E."/>
            <person name="Kautsar S.A."/>
            <person name="Yang D."/>
            <person name="Bader C.D."/>
            <person name="Teijaro C.N."/>
            <person name="Fluegel L."/>
            <person name="Davis C.M."/>
            <person name="Simpson J.R."/>
            <person name="Lauterbach L."/>
            <person name="Steele A.D."/>
            <person name="Gui C."/>
            <person name="Meng S."/>
            <person name="Li G."/>
            <person name="Viehrig K."/>
            <person name="Ye F."/>
            <person name="Su P."/>
            <person name="Kiefer A.F."/>
            <person name="Nichols A."/>
            <person name="Cepeda A.J."/>
            <person name="Yan W."/>
            <person name="Fan B."/>
            <person name="Jiang Y."/>
            <person name="Adhikari A."/>
            <person name="Zheng C.-J."/>
            <person name="Schuster L."/>
            <person name="Cowan T.M."/>
            <person name="Smanski M.J."/>
            <person name="Chevrette M.G."/>
            <person name="De Carvalho L.P.S."/>
            <person name="Shen B."/>
        </authorList>
    </citation>
    <scope>NUCLEOTIDE SEQUENCE [LARGE SCALE GENOMIC DNA]</scope>
    <source>
        <strain evidence="1 2">NPDC050545</strain>
    </source>
</reference>
<keyword evidence="2" id="KW-1185">Reference proteome</keyword>
<dbReference type="RefSeq" id="WP_397077832.1">
    <property type="nucleotide sequence ID" value="NZ_JBITGY010000001.1"/>
</dbReference>
<dbReference type="EMBL" id="JBITGY010000001">
    <property type="protein sequence ID" value="MFI6495987.1"/>
    <property type="molecule type" value="Genomic_DNA"/>
</dbReference>
<dbReference type="Proteomes" id="UP001612741">
    <property type="component" value="Unassembled WGS sequence"/>
</dbReference>
<proteinExistence type="predicted"/>
<evidence type="ECO:0008006" key="3">
    <source>
        <dbReference type="Google" id="ProtNLM"/>
    </source>
</evidence>
<evidence type="ECO:0000313" key="2">
    <source>
        <dbReference type="Proteomes" id="UP001612741"/>
    </source>
</evidence>
<gene>
    <name evidence="1" type="ORF">ACIBG2_01300</name>
</gene>
<sequence length="102" mass="11179">MKVDLSKQPITSEALETRLRNAKNAAAAVHGYLASAVAEFRQTHSGAELQIFLHEVSILETSLDIALRHAESIVDQVRQEVERVEAEDEMIGADSPKDPAGR</sequence>
<comment type="caution">
    <text evidence="1">The sequence shown here is derived from an EMBL/GenBank/DDBJ whole genome shotgun (WGS) entry which is preliminary data.</text>
</comment>
<organism evidence="1 2">
    <name type="scientific">Nonomuraea typhae</name>
    <dbReference type="NCBI Taxonomy" id="2603600"/>
    <lineage>
        <taxon>Bacteria</taxon>
        <taxon>Bacillati</taxon>
        <taxon>Actinomycetota</taxon>
        <taxon>Actinomycetes</taxon>
        <taxon>Streptosporangiales</taxon>
        <taxon>Streptosporangiaceae</taxon>
        <taxon>Nonomuraea</taxon>
    </lineage>
</organism>
<protein>
    <recommendedName>
        <fullName evidence="3">Phosphatase</fullName>
    </recommendedName>
</protein>
<accession>A0ABW7YJB6</accession>
<evidence type="ECO:0000313" key="1">
    <source>
        <dbReference type="EMBL" id="MFI6495987.1"/>
    </source>
</evidence>